<keyword evidence="6" id="KW-1185">Reference proteome</keyword>
<dbReference type="GO" id="GO:0005975">
    <property type="term" value="P:carbohydrate metabolic process"/>
    <property type="evidence" value="ECO:0007669"/>
    <property type="project" value="InterPro"/>
</dbReference>
<dbReference type="SUPFAM" id="SSF51126">
    <property type="entry name" value="Pectin lyase-like"/>
    <property type="match status" value="1"/>
</dbReference>
<name>R9GM59_9SPHI</name>
<dbReference type="AlphaFoldDB" id="R9GM59"/>
<dbReference type="InterPro" id="IPR006626">
    <property type="entry name" value="PbH1"/>
</dbReference>
<dbReference type="eggNOG" id="COG5434">
    <property type="taxonomic scope" value="Bacteria"/>
</dbReference>
<dbReference type="PANTHER" id="PTHR31339:SF9">
    <property type="entry name" value="PLASMIN AND FIBRONECTIN-BINDING PROTEIN A"/>
    <property type="match status" value="1"/>
</dbReference>
<dbReference type="InterPro" id="IPR051801">
    <property type="entry name" value="GH28_Enzymes"/>
</dbReference>
<gene>
    <name evidence="5" type="ORF">ADIARSV_4024</name>
</gene>
<reference evidence="5 6" key="1">
    <citation type="journal article" date="2013" name="Genome Announc.">
        <title>Draft Genome Sequence of Arcticibacter svalbardensis Strain MN12-7T, a Member of the Family Sphingobacteriaceae Isolated from an Arctic Soil Sample.</title>
        <authorList>
            <person name="Shivaji S."/>
            <person name="Ara S."/>
            <person name="Prasad S."/>
            <person name="Manasa B.P."/>
            <person name="Begum Z."/>
            <person name="Singh A."/>
            <person name="Kumar Pinnaka A."/>
        </authorList>
    </citation>
    <scope>NUCLEOTIDE SEQUENCE [LARGE SCALE GENOMIC DNA]</scope>
    <source>
        <strain evidence="5 6">MN12-7</strain>
    </source>
</reference>
<dbReference type="InterPro" id="IPR000743">
    <property type="entry name" value="Glyco_hydro_28"/>
</dbReference>
<protein>
    <submittedName>
        <fullName evidence="5">Glycoside hydrolase, family 28</fullName>
    </submittedName>
</protein>
<dbReference type="InterPro" id="IPR012334">
    <property type="entry name" value="Pectin_lyas_fold"/>
</dbReference>
<evidence type="ECO:0000313" key="5">
    <source>
        <dbReference type="EMBL" id="EOR92813.1"/>
    </source>
</evidence>
<accession>R9GM59</accession>
<evidence type="ECO:0000313" key="6">
    <source>
        <dbReference type="Proteomes" id="UP000014174"/>
    </source>
</evidence>
<comment type="caution">
    <text evidence="5">The sequence shown here is derived from an EMBL/GenBank/DDBJ whole genome shotgun (WGS) entry which is preliminary data.</text>
</comment>
<comment type="similarity">
    <text evidence="1 4">Belongs to the glycosyl hydrolase 28 family.</text>
</comment>
<dbReference type="EMBL" id="AQPN01000142">
    <property type="protein sequence ID" value="EOR92813.1"/>
    <property type="molecule type" value="Genomic_DNA"/>
</dbReference>
<evidence type="ECO:0000256" key="1">
    <source>
        <dbReference type="ARBA" id="ARBA00008834"/>
    </source>
</evidence>
<proteinExistence type="inferred from homology"/>
<keyword evidence="2 4" id="KW-0378">Hydrolase</keyword>
<dbReference type="PANTHER" id="PTHR31339">
    <property type="entry name" value="PECTIN LYASE-RELATED"/>
    <property type="match status" value="1"/>
</dbReference>
<evidence type="ECO:0000256" key="4">
    <source>
        <dbReference type="RuleBase" id="RU361169"/>
    </source>
</evidence>
<dbReference type="PATRIC" id="fig|1150600.3.peg.3985"/>
<organism evidence="5 6">
    <name type="scientific">Arcticibacter svalbardensis MN12-7</name>
    <dbReference type="NCBI Taxonomy" id="1150600"/>
    <lineage>
        <taxon>Bacteria</taxon>
        <taxon>Pseudomonadati</taxon>
        <taxon>Bacteroidota</taxon>
        <taxon>Sphingobacteriia</taxon>
        <taxon>Sphingobacteriales</taxon>
        <taxon>Sphingobacteriaceae</taxon>
        <taxon>Arcticibacter</taxon>
    </lineage>
</organism>
<dbReference type="STRING" id="1150600.ADIARSV_4024"/>
<dbReference type="GO" id="GO:0004650">
    <property type="term" value="F:polygalacturonase activity"/>
    <property type="evidence" value="ECO:0007669"/>
    <property type="project" value="InterPro"/>
</dbReference>
<keyword evidence="3 4" id="KW-0326">Glycosidase</keyword>
<dbReference type="Pfam" id="PF00295">
    <property type="entry name" value="Glyco_hydro_28"/>
    <property type="match status" value="1"/>
</dbReference>
<dbReference type="InterPro" id="IPR011050">
    <property type="entry name" value="Pectin_lyase_fold/virulence"/>
</dbReference>
<dbReference type="SMART" id="SM00710">
    <property type="entry name" value="PbH1"/>
    <property type="match status" value="6"/>
</dbReference>
<dbReference type="Proteomes" id="UP000014174">
    <property type="component" value="Unassembled WGS sequence"/>
</dbReference>
<dbReference type="Gene3D" id="2.160.20.10">
    <property type="entry name" value="Single-stranded right-handed beta-helix, Pectin lyase-like"/>
    <property type="match status" value="1"/>
</dbReference>
<evidence type="ECO:0000256" key="3">
    <source>
        <dbReference type="ARBA" id="ARBA00023295"/>
    </source>
</evidence>
<sequence length="483" mass="53607">MDFSNTKIIQQCIDDISAKGGGTVTIPAGEFVTGNIELKNGVTLHLQKDAKLLGSIFRKDYNSYPKPTLIYAKNQQNIAITGVGTIDGRGRELIKDIFKSIENGALKANADWRITRPEEGSRTNLILLENCENIAIKGVTLKDATNWITHYEKCKNLNIDSVRIEGVAYWNNDGIDITDCKNVKITNSFINSADDAICLKSSTRGDFCDDIIVDNCTLRSSANAFKMGTASVGGFKNIKVSNIKVYDTFRSAIALEAVDGGIIENIEVNNVVATNTGNAIFIRLGHRNKDDVYSTVKNIHISNVDVTIPKGKPDKGYEMEAPLLMYPPSFVAESGKLQSVSPWNYKEKLPNVKLYEHNVFPSSITGLPDHRVENVVIENVKITYFTVADKAINYFPLDSFNQITEAEKDYPEFSMFGEVPAWGFYVRHVDGITLKNITLKMKGKDFRSAGLFNDVKQLKLVAIKTKGSIKKPALFFNDVVYAP</sequence>
<evidence type="ECO:0000256" key="2">
    <source>
        <dbReference type="ARBA" id="ARBA00022801"/>
    </source>
</evidence>